<dbReference type="SUPFAM" id="SSF52047">
    <property type="entry name" value="RNI-like"/>
    <property type="match status" value="1"/>
</dbReference>
<dbReference type="SUPFAM" id="SSF81383">
    <property type="entry name" value="F-box domain"/>
    <property type="match status" value="1"/>
</dbReference>
<dbReference type="AlphaFoldDB" id="A0A1D2MZE7"/>
<dbReference type="SMART" id="SM00256">
    <property type="entry name" value="FBOX"/>
    <property type="match status" value="1"/>
</dbReference>
<dbReference type="PROSITE" id="PS50181">
    <property type="entry name" value="FBOX"/>
    <property type="match status" value="1"/>
</dbReference>
<evidence type="ECO:0000256" key="1">
    <source>
        <dbReference type="SAM" id="MobiDB-lite"/>
    </source>
</evidence>
<dbReference type="InterPro" id="IPR036047">
    <property type="entry name" value="F-box-like_dom_sf"/>
</dbReference>
<feature type="domain" description="F-box" evidence="2">
    <location>
        <begin position="50"/>
        <end position="89"/>
    </location>
</feature>
<accession>A0A1D2MZE7</accession>
<dbReference type="Proteomes" id="UP000094527">
    <property type="component" value="Unassembled WGS sequence"/>
</dbReference>
<comment type="caution">
    <text evidence="3">The sequence shown here is derived from an EMBL/GenBank/DDBJ whole genome shotgun (WGS) entry which is preliminary data.</text>
</comment>
<evidence type="ECO:0000259" key="2">
    <source>
        <dbReference type="PROSITE" id="PS50181"/>
    </source>
</evidence>
<dbReference type="Gene3D" id="1.20.1280.50">
    <property type="match status" value="1"/>
</dbReference>
<dbReference type="EMBL" id="LJIJ01000356">
    <property type="protein sequence ID" value="ODM98416.1"/>
    <property type="molecule type" value="Genomic_DNA"/>
</dbReference>
<reference evidence="3 4" key="1">
    <citation type="journal article" date="2016" name="Genome Biol. Evol.">
        <title>Gene Family Evolution Reflects Adaptation to Soil Environmental Stressors in the Genome of the Collembolan Orchesella cincta.</title>
        <authorList>
            <person name="Faddeeva-Vakhrusheva A."/>
            <person name="Derks M.F."/>
            <person name="Anvar S.Y."/>
            <person name="Agamennone V."/>
            <person name="Suring W."/>
            <person name="Smit S."/>
            <person name="van Straalen N.M."/>
            <person name="Roelofs D."/>
        </authorList>
    </citation>
    <scope>NUCLEOTIDE SEQUENCE [LARGE SCALE GENOMIC DNA]</scope>
    <source>
        <tissue evidence="3">Mixed pool</tissue>
    </source>
</reference>
<organism evidence="3 4">
    <name type="scientific">Orchesella cincta</name>
    <name type="common">Springtail</name>
    <name type="synonym">Podura cincta</name>
    <dbReference type="NCBI Taxonomy" id="48709"/>
    <lineage>
        <taxon>Eukaryota</taxon>
        <taxon>Metazoa</taxon>
        <taxon>Ecdysozoa</taxon>
        <taxon>Arthropoda</taxon>
        <taxon>Hexapoda</taxon>
        <taxon>Collembola</taxon>
        <taxon>Entomobryomorpha</taxon>
        <taxon>Entomobryoidea</taxon>
        <taxon>Orchesellidae</taxon>
        <taxon>Orchesellinae</taxon>
        <taxon>Orchesella</taxon>
    </lineage>
</organism>
<keyword evidence="4" id="KW-1185">Reference proteome</keyword>
<evidence type="ECO:0000313" key="4">
    <source>
        <dbReference type="Proteomes" id="UP000094527"/>
    </source>
</evidence>
<dbReference type="InterPro" id="IPR001810">
    <property type="entry name" value="F-box_dom"/>
</dbReference>
<sequence>MLTRSASKRFREEGSDNARAVGSHQTFSDSEDSKQENVSIKSPLLLQRDRKNFNDLPNEVIAEILSKLDCRSFLQVRRVCKRWRALSNDIVYCTETSPIENHAAKLRDWYDFKWYMDSIARCGDSFSPFPSGAVCFSGFGLNYLTAESHPYYQTQFVSIHEQFLSVCGIFIQDMSIEQMKLSKKNLHLILTSPANLKSLKVDGSWIEGEAVTENEWSMIRVNNLQKLIMKVQVFVCHVPGSSEATTIAKWEALAADFAHTANDILSKCNGKNLSVLDITGVDIISSAFLKSGSSMLTSKSTADQGQTAENFIKNFSRFTKMKTLSLDVGGQLVLTSTLCSLPYSCLRELSIDYSGTTITHHHLEQLAKFGSTLCFLSIDFQQCDNQECFQKNTFKNFRLQLDKLKTLRMIYFLGHLDFVLGFHKSLETLELSYQEQSIHALFNNRQTFFNTLPKLHKLTVGVCTLYRQHE</sequence>
<dbReference type="OrthoDB" id="1107553at2759"/>
<evidence type="ECO:0000313" key="3">
    <source>
        <dbReference type="EMBL" id="ODM98416.1"/>
    </source>
</evidence>
<protein>
    <recommendedName>
        <fullName evidence="2">F-box domain-containing protein</fullName>
    </recommendedName>
</protein>
<gene>
    <name evidence="3" type="ORF">Ocin01_08264</name>
</gene>
<feature type="region of interest" description="Disordered" evidence="1">
    <location>
        <begin position="1"/>
        <end position="35"/>
    </location>
</feature>
<proteinExistence type="predicted"/>
<name>A0A1D2MZE7_ORCCI</name>
<dbReference type="Pfam" id="PF12937">
    <property type="entry name" value="F-box-like"/>
    <property type="match status" value="1"/>
</dbReference>